<organism evidence="3 4">
    <name type="scientific">Gloeothece citriformis (strain PCC 7424)</name>
    <name type="common">Cyanothece sp. (strain PCC 7424)</name>
    <dbReference type="NCBI Taxonomy" id="65393"/>
    <lineage>
        <taxon>Bacteria</taxon>
        <taxon>Bacillati</taxon>
        <taxon>Cyanobacteriota</taxon>
        <taxon>Cyanophyceae</taxon>
        <taxon>Oscillatoriophycideae</taxon>
        <taxon>Chroococcales</taxon>
        <taxon>Aphanothecaceae</taxon>
        <taxon>Gloeothece</taxon>
        <taxon>Gloeothece citriformis</taxon>
    </lineage>
</organism>
<feature type="domain" description="Peptidase M16 C-terminal" evidence="2">
    <location>
        <begin position="218"/>
        <end position="396"/>
    </location>
</feature>
<dbReference type="AlphaFoldDB" id="B7KIT0"/>
<dbReference type="EMBL" id="CP001291">
    <property type="protein sequence ID" value="ACK70766.1"/>
    <property type="molecule type" value="Genomic_DNA"/>
</dbReference>
<dbReference type="Pfam" id="PF00675">
    <property type="entry name" value="Peptidase_M16"/>
    <property type="match status" value="1"/>
</dbReference>
<dbReference type="SUPFAM" id="SSF63411">
    <property type="entry name" value="LuxS/MPP-like metallohydrolase"/>
    <property type="match status" value="2"/>
</dbReference>
<reference evidence="4" key="1">
    <citation type="journal article" date="2011" name="MBio">
        <title>Novel metabolic attributes of the genus Cyanothece, comprising a group of unicellular nitrogen-fixing Cyanobacteria.</title>
        <authorList>
            <person name="Bandyopadhyay A."/>
            <person name="Elvitigala T."/>
            <person name="Welsh E."/>
            <person name="Stockel J."/>
            <person name="Liberton M."/>
            <person name="Min H."/>
            <person name="Sherman L.A."/>
            <person name="Pakrasi H.B."/>
        </authorList>
    </citation>
    <scope>NUCLEOTIDE SEQUENCE [LARGE SCALE GENOMIC DNA]</scope>
    <source>
        <strain evidence="4">PCC 7424</strain>
    </source>
</reference>
<dbReference type="InterPro" id="IPR011765">
    <property type="entry name" value="Pept_M16_N"/>
</dbReference>
<dbReference type="PANTHER" id="PTHR11851">
    <property type="entry name" value="METALLOPROTEASE"/>
    <property type="match status" value="1"/>
</dbReference>
<evidence type="ECO:0000313" key="4">
    <source>
        <dbReference type="Proteomes" id="UP000002384"/>
    </source>
</evidence>
<dbReference type="InterPro" id="IPR011249">
    <property type="entry name" value="Metalloenz_LuxS/M16"/>
</dbReference>
<dbReference type="GO" id="GO:0046872">
    <property type="term" value="F:metal ion binding"/>
    <property type="evidence" value="ECO:0007669"/>
    <property type="project" value="InterPro"/>
</dbReference>
<dbReference type="PANTHER" id="PTHR11851:SF225">
    <property type="entry name" value="NON-PEPTIDASE HOMOLOG YMXG"/>
    <property type="match status" value="1"/>
</dbReference>
<dbReference type="eggNOG" id="COG0612">
    <property type="taxonomic scope" value="Bacteria"/>
</dbReference>
<name>B7KIT0_GLOC7</name>
<dbReference type="Pfam" id="PF05193">
    <property type="entry name" value="Peptidase_M16_C"/>
    <property type="match status" value="1"/>
</dbReference>
<dbReference type="InterPro" id="IPR050361">
    <property type="entry name" value="MPP/UQCRC_Complex"/>
</dbReference>
<feature type="domain" description="Peptidase M16 N-terminal" evidence="1">
    <location>
        <begin position="82"/>
        <end position="191"/>
    </location>
</feature>
<evidence type="ECO:0000313" key="3">
    <source>
        <dbReference type="EMBL" id="ACK70766.1"/>
    </source>
</evidence>
<dbReference type="Gene3D" id="3.30.830.10">
    <property type="entry name" value="Metalloenzyme, LuxS/M16 peptidase-like"/>
    <property type="match status" value="2"/>
</dbReference>
<dbReference type="OrthoDB" id="9811314at2"/>
<evidence type="ECO:0000259" key="2">
    <source>
        <dbReference type="Pfam" id="PF05193"/>
    </source>
</evidence>
<keyword evidence="4" id="KW-1185">Reference proteome</keyword>
<dbReference type="InterPro" id="IPR007863">
    <property type="entry name" value="Peptidase_M16_C"/>
</dbReference>
<gene>
    <name evidence="3" type="ordered locus">PCC7424_2345</name>
</gene>
<evidence type="ECO:0000259" key="1">
    <source>
        <dbReference type="Pfam" id="PF00675"/>
    </source>
</evidence>
<protein>
    <submittedName>
        <fullName evidence="3">Peptidase M16 domain protein</fullName>
    </submittedName>
</protein>
<accession>B7KIT0</accession>
<dbReference type="KEGG" id="cyc:PCC7424_2345"/>
<dbReference type="HOGENOM" id="CLU_009902_6_1_3"/>
<sequence length="490" mass="55181">MTKMKKRFKRLSWLGLMAIAFGLILTFHSPAIAQTPRHYSDIEFPALPEIQIPDYERYELDNGMVVYLMEDHELPLISGTAIIRTGSRLEPANEVGLAEITGTVMRTGGTQQHPPGELNELLEQRAAIVDTSIGTSSGTASFNTLKEDLEPVFNLFAQIIKEPAFDPQQFELAKTQQQGQIARRNDDPGDIASREFRKLVYGENSPYARTTEYETINNISREDIVNFYKAYVRPDEMILGIVGDFDPQKMKALIKENFGNWQPPKIDPKIAAPTANQNKSQGIFVVEQPQLNQSNILLGHLGGELNNPDYPALSVLNEVLNGFGGRLFNELRSRQGLAYSVYGLWQANYDYPGLFVAGGQTRSEMTVPFVKSLLTEIERIRTTPITEQELTDAKESILNSFVFKFENPSQTLSRLMTYEYYGYPEDFIFQYQKAVKATTIEDVLRVAQKYLQPQQVVTLVVGNNQQINPPLKSLGAQIEPIDVAIEQPKS</sequence>
<dbReference type="RefSeq" id="WP_015954370.1">
    <property type="nucleotide sequence ID" value="NC_011729.1"/>
</dbReference>
<proteinExistence type="predicted"/>
<dbReference type="Proteomes" id="UP000002384">
    <property type="component" value="Chromosome"/>
</dbReference>
<dbReference type="STRING" id="65393.PCC7424_2345"/>